<keyword evidence="2" id="KW-0732">Signal</keyword>
<protein>
    <submittedName>
        <fullName evidence="3">Uncharacterized protein</fullName>
    </submittedName>
</protein>
<reference evidence="3" key="3">
    <citation type="submission" date="2023-05" db="EMBL/GenBank/DDBJ databases">
        <authorList>
            <person name="Smith C.H."/>
        </authorList>
    </citation>
    <scope>NUCLEOTIDE SEQUENCE</scope>
    <source>
        <strain evidence="3">CHS0354</strain>
        <tissue evidence="3">Mantle</tissue>
    </source>
</reference>
<reference evidence="3" key="1">
    <citation type="journal article" date="2021" name="Genome Biol. Evol.">
        <title>A High-Quality Reference Genome for a Parasitic Bivalve with Doubly Uniparental Inheritance (Bivalvia: Unionida).</title>
        <authorList>
            <person name="Smith C.H."/>
        </authorList>
    </citation>
    <scope>NUCLEOTIDE SEQUENCE</scope>
    <source>
        <strain evidence="3">CHS0354</strain>
    </source>
</reference>
<dbReference type="AlphaFoldDB" id="A0AAE0RM88"/>
<name>A0AAE0RM88_9BIVA</name>
<feature type="chain" id="PRO_5042272203" evidence="2">
    <location>
        <begin position="20"/>
        <end position="133"/>
    </location>
</feature>
<feature type="region of interest" description="Disordered" evidence="1">
    <location>
        <begin position="77"/>
        <end position="109"/>
    </location>
</feature>
<organism evidence="3 4">
    <name type="scientific">Potamilus streckersoni</name>
    <dbReference type="NCBI Taxonomy" id="2493646"/>
    <lineage>
        <taxon>Eukaryota</taxon>
        <taxon>Metazoa</taxon>
        <taxon>Spiralia</taxon>
        <taxon>Lophotrochozoa</taxon>
        <taxon>Mollusca</taxon>
        <taxon>Bivalvia</taxon>
        <taxon>Autobranchia</taxon>
        <taxon>Heteroconchia</taxon>
        <taxon>Palaeoheterodonta</taxon>
        <taxon>Unionida</taxon>
        <taxon>Unionoidea</taxon>
        <taxon>Unionidae</taxon>
        <taxon>Ambleminae</taxon>
        <taxon>Lampsilini</taxon>
        <taxon>Potamilus</taxon>
    </lineage>
</organism>
<feature type="signal peptide" evidence="2">
    <location>
        <begin position="1"/>
        <end position="19"/>
    </location>
</feature>
<evidence type="ECO:0000313" key="3">
    <source>
        <dbReference type="EMBL" id="KAK3576027.1"/>
    </source>
</evidence>
<evidence type="ECO:0000313" key="4">
    <source>
        <dbReference type="Proteomes" id="UP001195483"/>
    </source>
</evidence>
<accession>A0AAE0RM88</accession>
<proteinExistence type="predicted"/>
<sequence length="133" mass="14533">MTIMLKLLLIVSFLALTDAWGWYAGIKPTKKGNVDQAGQNDPAKLIIGALLYLNGGIESLKDRVDMLEGQVQDIESVLSGQGGQEPGPEGTFNQEPSPGEQEPVRTDKTAVRLLLQKLESRLEEKKSDQKQGN</sequence>
<gene>
    <name evidence="3" type="ORF">CHS0354_014869</name>
</gene>
<evidence type="ECO:0000256" key="1">
    <source>
        <dbReference type="SAM" id="MobiDB-lite"/>
    </source>
</evidence>
<dbReference type="Proteomes" id="UP001195483">
    <property type="component" value="Unassembled WGS sequence"/>
</dbReference>
<dbReference type="EMBL" id="JAEAOA010000909">
    <property type="protein sequence ID" value="KAK3576027.1"/>
    <property type="molecule type" value="Genomic_DNA"/>
</dbReference>
<comment type="caution">
    <text evidence="3">The sequence shown here is derived from an EMBL/GenBank/DDBJ whole genome shotgun (WGS) entry which is preliminary data.</text>
</comment>
<keyword evidence="4" id="KW-1185">Reference proteome</keyword>
<evidence type="ECO:0000256" key="2">
    <source>
        <dbReference type="SAM" id="SignalP"/>
    </source>
</evidence>
<reference evidence="3" key="2">
    <citation type="journal article" date="2021" name="Genome Biol. Evol.">
        <title>Developing a high-quality reference genome for a parasitic bivalve with doubly uniparental inheritance (Bivalvia: Unionida).</title>
        <authorList>
            <person name="Smith C.H."/>
        </authorList>
    </citation>
    <scope>NUCLEOTIDE SEQUENCE</scope>
    <source>
        <strain evidence="3">CHS0354</strain>
        <tissue evidence="3">Mantle</tissue>
    </source>
</reference>